<evidence type="ECO:0000313" key="5">
    <source>
        <dbReference type="Proteomes" id="UP000198929"/>
    </source>
</evidence>
<evidence type="ECO:0000259" key="3">
    <source>
        <dbReference type="Pfam" id="PF09449"/>
    </source>
</evidence>
<gene>
    <name evidence="4" type="ORF">SAMN05661109_01448</name>
</gene>
<reference evidence="5" key="1">
    <citation type="submission" date="2016-10" db="EMBL/GenBank/DDBJ databases">
        <authorList>
            <person name="Varghese N."/>
            <person name="Submissions S."/>
        </authorList>
    </citation>
    <scope>NUCLEOTIDE SEQUENCE [LARGE SCALE GENOMIC DNA]</scope>
    <source>
        <strain evidence="5">DSM 20524</strain>
    </source>
</reference>
<sequence>MSLPSLNRTLLIACVSFATLTGCSSLNDETPPAATPATSTSASQTPPEMARNDAALPADTAIEPAGDRTSWENCPYLDDEWVAQTNGQKVTGVALDPRFEIPACVYWSYPEEPQLTVLVRHMPTEQDAIAVVDHYAPVDVTNPAELPGGWMGGRAGQGVVPEQPGAVFAVSKDDYAVVVTTNQDQSVKAETVAQEVISNLGL</sequence>
<dbReference type="Pfam" id="PF09449">
    <property type="entry name" value="DUF2020"/>
    <property type="match status" value="1"/>
</dbReference>
<dbReference type="InterPro" id="IPR018567">
    <property type="entry name" value="DUF2020"/>
</dbReference>
<feature type="domain" description="DUF2020" evidence="3">
    <location>
        <begin position="56"/>
        <end position="202"/>
    </location>
</feature>
<accession>A0A1H9TET5</accession>
<dbReference type="AlphaFoldDB" id="A0A1H9TET5"/>
<keyword evidence="5" id="KW-1185">Reference proteome</keyword>
<feature type="signal peptide" evidence="2">
    <location>
        <begin position="1"/>
        <end position="18"/>
    </location>
</feature>
<evidence type="ECO:0000313" key="4">
    <source>
        <dbReference type="EMBL" id="SER95725.1"/>
    </source>
</evidence>
<dbReference type="Gene3D" id="3.40.1000.10">
    <property type="entry name" value="Mog1/PsbP, alpha/beta/alpha sandwich"/>
    <property type="match status" value="1"/>
</dbReference>
<organism evidence="4 5">
    <name type="scientific">Corynebacterium cystitidis DSM 20524</name>
    <dbReference type="NCBI Taxonomy" id="1121357"/>
    <lineage>
        <taxon>Bacteria</taxon>
        <taxon>Bacillati</taxon>
        <taxon>Actinomycetota</taxon>
        <taxon>Actinomycetes</taxon>
        <taxon>Mycobacteriales</taxon>
        <taxon>Corynebacteriaceae</taxon>
        <taxon>Corynebacterium</taxon>
    </lineage>
</organism>
<dbReference type="InterPro" id="IPR016123">
    <property type="entry name" value="Mog1/PsbP_a/b/a-sand"/>
</dbReference>
<feature type="chain" id="PRO_5039712610" evidence="2">
    <location>
        <begin position="19"/>
        <end position="202"/>
    </location>
</feature>
<dbReference type="STRING" id="1121357.SAMN05661109_01448"/>
<feature type="region of interest" description="Disordered" evidence="1">
    <location>
        <begin position="29"/>
        <end position="50"/>
    </location>
</feature>
<evidence type="ECO:0000256" key="1">
    <source>
        <dbReference type="SAM" id="MobiDB-lite"/>
    </source>
</evidence>
<evidence type="ECO:0000256" key="2">
    <source>
        <dbReference type="SAM" id="SignalP"/>
    </source>
</evidence>
<dbReference type="EMBL" id="FOGQ01000005">
    <property type="protein sequence ID" value="SER95725.1"/>
    <property type="molecule type" value="Genomic_DNA"/>
</dbReference>
<name>A0A1H9TET5_9CORY</name>
<protein>
    <submittedName>
        <fullName evidence="4">UPF0176 protein</fullName>
    </submittedName>
</protein>
<proteinExistence type="predicted"/>
<dbReference type="Proteomes" id="UP000198929">
    <property type="component" value="Unassembled WGS sequence"/>
</dbReference>
<keyword evidence="2" id="KW-0732">Signal</keyword>
<dbReference type="SUPFAM" id="SSF55724">
    <property type="entry name" value="Mog1p/PsbP-like"/>
    <property type="match status" value="1"/>
</dbReference>
<feature type="compositionally biased region" description="Low complexity" evidence="1">
    <location>
        <begin position="30"/>
        <end position="47"/>
    </location>
</feature>